<reference evidence="3" key="1">
    <citation type="submission" date="2017-04" db="EMBL/GenBank/DDBJ databases">
        <authorList>
            <person name="Varghese N."/>
            <person name="Submissions S."/>
        </authorList>
    </citation>
    <scope>NUCLEOTIDE SEQUENCE [LARGE SCALE GENOMIC DNA]</scope>
    <source>
        <strain evidence="3">B5P</strain>
    </source>
</reference>
<evidence type="ECO:0000313" key="3">
    <source>
        <dbReference type="Proteomes" id="UP000193083"/>
    </source>
</evidence>
<name>A0A1X7N0W1_9HYPH</name>
<accession>A0A1X7N0W1</accession>
<dbReference type="OrthoDB" id="21390at2"/>
<gene>
    <name evidence="2" type="ORF">SAMN02982922_1090</name>
</gene>
<evidence type="ECO:0000259" key="1">
    <source>
        <dbReference type="Pfam" id="PF23544"/>
    </source>
</evidence>
<dbReference type="EMBL" id="FXBL01000004">
    <property type="protein sequence ID" value="SMH30874.1"/>
    <property type="molecule type" value="Genomic_DNA"/>
</dbReference>
<dbReference type="RefSeq" id="WP_085463215.1">
    <property type="nucleotide sequence ID" value="NZ_FXBL01000004.1"/>
</dbReference>
<protein>
    <recommendedName>
        <fullName evidence="1">AtuA-like ferredoxin-fold domain-containing protein</fullName>
    </recommendedName>
</protein>
<organism evidence="2 3">
    <name type="scientific">Mesorhizobium australicum</name>
    <dbReference type="NCBI Taxonomy" id="536018"/>
    <lineage>
        <taxon>Bacteria</taxon>
        <taxon>Pseudomonadati</taxon>
        <taxon>Pseudomonadota</taxon>
        <taxon>Alphaproteobacteria</taxon>
        <taxon>Hyphomicrobiales</taxon>
        <taxon>Phyllobacteriaceae</taxon>
        <taxon>Mesorhizobium</taxon>
    </lineage>
</organism>
<evidence type="ECO:0000313" key="2">
    <source>
        <dbReference type="EMBL" id="SMH30874.1"/>
    </source>
</evidence>
<dbReference type="AlphaFoldDB" id="A0A1X7N0W1"/>
<sequence>MTETRLGDIATARAGDKGDTSNIAVFVRDLAHYPAVERQLDADRVAASYPDLFRGPVTRYCVPHLGVLNFVIENGLEGGVNSSLNLDAHGKSFSFLLLDLTVDLPDGAG</sequence>
<keyword evidence="3" id="KW-1185">Reference proteome</keyword>
<dbReference type="PANTHER" id="PTHR47585:SF1">
    <property type="entry name" value="DUF1446 DOMAIN-CONTAINING PROTEIN"/>
    <property type="match status" value="1"/>
</dbReference>
<proteinExistence type="predicted"/>
<feature type="domain" description="AtuA-like ferredoxin-fold" evidence="1">
    <location>
        <begin position="5"/>
        <end position="102"/>
    </location>
</feature>
<dbReference type="Proteomes" id="UP000193083">
    <property type="component" value="Unassembled WGS sequence"/>
</dbReference>
<dbReference type="Pfam" id="PF23544">
    <property type="entry name" value="AtuA_ferredoxin"/>
    <property type="match status" value="1"/>
</dbReference>
<dbReference type="InterPro" id="IPR056362">
    <property type="entry name" value="AtuA-like_ferredoxin_dom"/>
</dbReference>
<dbReference type="PANTHER" id="PTHR47585">
    <property type="match status" value="1"/>
</dbReference>